<evidence type="ECO:0000313" key="2">
    <source>
        <dbReference type="Proteomes" id="UP000828048"/>
    </source>
</evidence>
<accession>A0ACB7YYZ2</accession>
<sequence>MAALCFSLLLLTSSANSFYYPRVPPRDFQRGDPLDVKVNKLSSENTRLRYNYYDLRYCQPPQIKNNAETLLETLWELIRGDHIQNSMYTFNMMEEQPCTILCALDLDAKYANDFKEKIADEYRVNLILDNLPVVVRRNYAGSKEVKYFIYNHLSFRVMFHKHLANDSAQIVGFEVTPYSINHKYKEFPHLTTCYKHTNETFLRNAIPQEVDARKKIIFTYDVSFMESDIKWESRWDHLPKNGQSKTSITKTAMMNVAWP</sequence>
<comment type="caution">
    <text evidence="1">The sequence shown here is derived from an EMBL/GenBank/DDBJ whole genome shotgun (WGS) entry which is preliminary data.</text>
</comment>
<gene>
    <name evidence="1" type="ORF">Vadar_028816</name>
</gene>
<evidence type="ECO:0000313" key="1">
    <source>
        <dbReference type="EMBL" id="KAH7858857.1"/>
    </source>
</evidence>
<organism evidence="1 2">
    <name type="scientific">Vaccinium darrowii</name>
    <dbReference type="NCBI Taxonomy" id="229202"/>
    <lineage>
        <taxon>Eukaryota</taxon>
        <taxon>Viridiplantae</taxon>
        <taxon>Streptophyta</taxon>
        <taxon>Embryophyta</taxon>
        <taxon>Tracheophyta</taxon>
        <taxon>Spermatophyta</taxon>
        <taxon>Magnoliopsida</taxon>
        <taxon>eudicotyledons</taxon>
        <taxon>Gunneridae</taxon>
        <taxon>Pentapetalae</taxon>
        <taxon>asterids</taxon>
        <taxon>Ericales</taxon>
        <taxon>Ericaceae</taxon>
        <taxon>Vaccinioideae</taxon>
        <taxon>Vaccinieae</taxon>
        <taxon>Vaccinium</taxon>
    </lineage>
</organism>
<name>A0ACB7YYZ2_9ERIC</name>
<reference evidence="1 2" key="1">
    <citation type="journal article" date="2021" name="Hortic Res">
        <title>High-quality reference genome and annotation aids understanding of berry development for evergreen blueberry (Vaccinium darrowii).</title>
        <authorList>
            <person name="Yu J."/>
            <person name="Hulse-Kemp A.M."/>
            <person name="Babiker E."/>
            <person name="Staton M."/>
        </authorList>
    </citation>
    <scope>NUCLEOTIDE SEQUENCE [LARGE SCALE GENOMIC DNA]</scope>
    <source>
        <strain evidence="2">cv. NJ 8807/NJ 8810</strain>
        <tissue evidence="1">Young leaf</tissue>
    </source>
</reference>
<dbReference type="EMBL" id="CM037153">
    <property type="protein sequence ID" value="KAH7858857.1"/>
    <property type="molecule type" value="Genomic_DNA"/>
</dbReference>
<dbReference type="Proteomes" id="UP000828048">
    <property type="component" value="Chromosome 3"/>
</dbReference>
<keyword evidence="2" id="KW-1185">Reference proteome</keyword>
<proteinExistence type="predicted"/>
<protein>
    <submittedName>
        <fullName evidence="1">Uncharacterized protein</fullName>
    </submittedName>
</protein>